<sequence length="321" mass="37319">MLFTQLVVLLLLINWSHGERRTRQTRLRSTYDRVFGRRKRAVIFPPGSYFKFTCNFGTNLLSAYPRGISFALEEAAYFPIPGSRDDLYPKRFLPKKTTTAQPSTSTTETYVYIPGTDWRFKAQALPKPKPKLRPRPQPPKTQRIDLDSHTNPHKWQHWAKYGSSQAQKWRNSAATLSNKRKWAKWTTPAPQWTAAWTGRWSRATPRAIVESPHFHGHRDRRQLFEHFSGLSARFGIDVKSCILRTICDSKRLLLPPGYSMLQDMLRLVFTMPRIDGLDDDYSRIMKKDADACARELKTKCNMSLLIWLLSGRMDQMNAVRD</sequence>
<dbReference type="PANTHER" id="PTHR21253:SF0">
    <property type="entry name" value="F-BOX ONLY PROTEIN 11-RELATED"/>
    <property type="match status" value="1"/>
</dbReference>
<dbReference type="Pfam" id="PF07841">
    <property type="entry name" value="DM4_12"/>
    <property type="match status" value="1"/>
</dbReference>
<dbReference type="Proteomes" id="UP000295192">
    <property type="component" value="Unassembled WGS sequence"/>
</dbReference>
<evidence type="ECO:0000313" key="3">
    <source>
        <dbReference type="EMBL" id="TDG52204.1"/>
    </source>
</evidence>
<gene>
    <name evidence="3" type="ORF">AWZ03_001485</name>
</gene>
<evidence type="ECO:0000313" key="4">
    <source>
        <dbReference type="Proteomes" id="UP000295192"/>
    </source>
</evidence>
<dbReference type="OrthoDB" id="8180611at2759"/>
<dbReference type="OMA" id="DKDADEC"/>
<evidence type="ECO:0000256" key="1">
    <source>
        <dbReference type="SAM" id="MobiDB-lite"/>
    </source>
</evidence>
<proteinExistence type="predicted"/>
<dbReference type="PANTHER" id="PTHR21253">
    <property type="entry name" value="F-BOX ONLY PROTEIN 11-RELATED"/>
    <property type="match status" value="1"/>
</dbReference>
<keyword evidence="2" id="KW-0732">Signal</keyword>
<keyword evidence="4" id="KW-1185">Reference proteome</keyword>
<dbReference type="SMART" id="SM00718">
    <property type="entry name" value="DM4_12"/>
    <property type="match status" value="1"/>
</dbReference>
<organism evidence="3 4">
    <name type="scientific">Drosophila navojoa</name>
    <name type="common">Fruit fly</name>
    <dbReference type="NCBI Taxonomy" id="7232"/>
    <lineage>
        <taxon>Eukaryota</taxon>
        <taxon>Metazoa</taxon>
        <taxon>Ecdysozoa</taxon>
        <taxon>Arthropoda</taxon>
        <taxon>Hexapoda</taxon>
        <taxon>Insecta</taxon>
        <taxon>Pterygota</taxon>
        <taxon>Neoptera</taxon>
        <taxon>Endopterygota</taxon>
        <taxon>Diptera</taxon>
        <taxon>Brachycera</taxon>
        <taxon>Muscomorpha</taxon>
        <taxon>Ephydroidea</taxon>
        <taxon>Drosophilidae</taxon>
        <taxon>Drosophila</taxon>
    </lineage>
</organism>
<dbReference type="AlphaFoldDB" id="A0A484BU70"/>
<dbReference type="KEGG" id="dnv:108659838"/>
<feature type="signal peptide" evidence="2">
    <location>
        <begin position="1"/>
        <end position="18"/>
    </location>
</feature>
<feature type="chain" id="PRO_5019780052" evidence="2">
    <location>
        <begin position="19"/>
        <end position="321"/>
    </location>
</feature>
<dbReference type="EMBL" id="LSRL02000005">
    <property type="protein sequence ID" value="TDG52204.1"/>
    <property type="molecule type" value="Genomic_DNA"/>
</dbReference>
<evidence type="ECO:0000256" key="2">
    <source>
        <dbReference type="SAM" id="SignalP"/>
    </source>
</evidence>
<protein>
    <submittedName>
        <fullName evidence="3">Uncharacterized protein</fullName>
    </submittedName>
</protein>
<reference evidence="3 4" key="1">
    <citation type="journal article" date="2019" name="J. Hered.">
        <title>An Improved Genome Assembly for Drosophila navojoa, the Basal Species in the mojavensis Cluster.</title>
        <authorList>
            <person name="Vanderlinde T."/>
            <person name="Dupim E.G."/>
            <person name="Nazario-Yepiz N.O."/>
            <person name="Carvalho A.B."/>
        </authorList>
    </citation>
    <scope>NUCLEOTIDE SEQUENCE [LARGE SCALE GENOMIC DNA]</scope>
    <source>
        <strain evidence="3">Navoj_Jal97</strain>
        <tissue evidence="3">Whole organism</tissue>
    </source>
</reference>
<accession>A0A484BU70</accession>
<dbReference type="InterPro" id="IPR006631">
    <property type="entry name" value="DM4_12"/>
</dbReference>
<comment type="caution">
    <text evidence="3">The sequence shown here is derived from an EMBL/GenBank/DDBJ whole genome shotgun (WGS) entry which is preliminary data.</text>
</comment>
<feature type="region of interest" description="Disordered" evidence="1">
    <location>
        <begin position="124"/>
        <end position="148"/>
    </location>
</feature>
<name>A0A484BU70_DRONA</name>